<gene>
    <name evidence="2" type="ORF">ENV79_00910</name>
</gene>
<feature type="domain" description="Damage-control phosphatase ARMT1-like metal-binding" evidence="1">
    <location>
        <begin position="5"/>
        <end position="273"/>
    </location>
</feature>
<comment type="caution">
    <text evidence="2">The sequence shown here is derived from an EMBL/GenBank/DDBJ whole genome shotgun (WGS) entry which is preliminary data.</text>
</comment>
<dbReference type="InterPro" id="IPR036075">
    <property type="entry name" value="ARMT-1-like_metal-bd_sf"/>
</dbReference>
<dbReference type="PIRSF" id="PIRSF006593">
    <property type="entry name" value="UCP006593"/>
    <property type="match status" value="1"/>
</dbReference>
<dbReference type="AlphaFoldDB" id="A0A7V5XZ10"/>
<organism evidence="2">
    <name type="scientific">candidate division WOR-3 bacterium</name>
    <dbReference type="NCBI Taxonomy" id="2052148"/>
    <lineage>
        <taxon>Bacteria</taxon>
        <taxon>Bacteria division WOR-3</taxon>
    </lineage>
</organism>
<dbReference type="Gene3D" id="1.10.8.380">
    <property type="entry name" value="Uncharacterised protein PF01937, DUF89, domain 1"/>
    <property type="match status" value="1"/>
</dbReference>
<evidence type="ECO:0000313" key="2">
    <source>
        <dbReference type="EMBL" id="HHR48195.1"/>
    </source>
</evidence>
<reference evidence="2" key="1">
    <citation type="journal article" date="2020" name="mSystems">
        <title>Genome- and Community-Level Interaction Insights into Carbon Utilization and Element Cycling Functions of Hydrothermarchaeota in Hydrothermal Sediment.</title>
        <authorList>
            <person name="Zhou Z."/>
            <person name="Liu Y."/>
            <person name="Xu W."/>
            <person name="Pan J."/>
            <person name="Luo Z.H."/>
            <person name="Li M."/>
        </authorList>
    </citation>
    <scope>NUCLEOTIDE SEQUENCE [LARGE SCALE GENOMIC DNA]</scope>
    <source>
        <strain evidence="2">SpSt-791</strain>
    </source>
</reference>
<accession>A0A7V5XZ10</accession>
<name>A0A7V5XZ10_UNCW3</name>
<dbReference type="Gene3D" id="1.10.285.20">
    <property type="entry name" value="Uncharacterised protein PF01937, DUF89, domain 2"/>
    <property type="match status" value="1"/>
</dbReference>
<evidence type="ECO:0000259" key="1">
    <source>
        <dbReference type="Pfam" id="PF01937"/>
    </source>
</evidence>
<dbReference type="InterPro" id="IPR002791">
    <property type="entry name" value="ARMT1-like_metal-bd"/>
</dbReference>
<dbReference type="InterPro" id="IPR014444">
    <property type="entry name" value="PH1575-like"/>
</dbReference>
<sequence>MRSEAHCIPCVIRQAQRIVLFAQGSEEDFVNVTKLAMELVGNLSLADPPSIFTSYIIKEVYKYLKNPDPFLELKKEMNKIGRKKASEAKILIEKEKDRIYTAIKYAACGNIIDIGPQDNFDLEATLKNLAFKKDDYKIFKEKLKGASKLLYLLDNAGEIYFDRLLLEQLSFLKLVIVVKSEPILNDVTLKDAKEAELDKLGEVIETGSGFLGINFEKVSEEFLRNYEEADIIIAKGHANYESLVDRERDAFFILKAKCPVVAKSLGVEIGDSVFYYYPGAKIV</sequence>
<proteinExistence type="predicted"/>
<protein>
    <submittedName>
        <fullName evidence="2">DUF89 family protein</fullName>
    </submittedName>
</protein>
<dbReference type="EMBL" id="DTHS01000009">
    <property type="protein sequence ID" value="HHR48195.1"/>
    <property type="molecule type" value="Genomic_DNA"/>
</dbReference>
<dbReference type="Pfam" id="PF01937">
    <property type="entry name" value="ARMT1-like_dom"/>
    <property type="match status" value="1"/>
</dbReference>
<dbReference type="Gene3D" id="3.40.50.10880">
    <property type="entry name" value="Uncharacterised protein PF01937, DUF89, domain 3"/>
    <property type="match status" value="1"/>
</dbReference>
<dbReference type="SUPFAM" id="SSF111321">
    <property type="entry name" value="AF1104-like"/>
    <property type="match status" value="1"/>
</dbReference>